<dbReference type="EMBL" id="VSRR010036674">
    <property type="protein sequence ID" value="MPC73377.1"/>
    <property type="molecule type" value="Genomic_DNA"/>
</dbReference>
<keyword evidence="2" id="KW-1185">Reference proteome</keyword>
<proteinExistence type="predicted"/>
<reference evidence="1 2" key="1">
    <citation type="submission" date="2019-05" db="EMBL/GenBank/DDBJ databases">
        <title>Another draft genome of Portunus trituberculatus and its Hox gene families provides insights of decapod evolution.</title>
        <authorList>
            <person name="Jeong J.-H."/>
            <person name="Song I."/>
            <person name="Kim S."/>
            <person name="Choi T."/>
            <person name="Kim D."/>
            <person name="Ryu S."/>
            <person name="Kim W."/>
        </authorList>
    </citation>
    <scope>NUCLEOTIDE SEQUENCE [LARGE SCALE GENOMIC DNA]</scope>
    <source>
        <tissue evidence="1">Muscle</tissue>
    </source>
</reference>
<sequence length="48" mass="5808">MESGKNKRRPVWKYLMGEEQIRKTKEEKDLEVVMQENLNPRKTHMPGH</sequence>
<organism evidence="1 2">
    <name type="scientific">Portunus trituberculatus</name>
    <name type="common">Swimming crab</name>
    <name type="synonym">Neptunus trituberculatus</name>
    <dbReference type="NCBI Taxonomy" id="210409"/>
    <lineage>
        <taxon>Eukaryota</taxon>
        <taxon>Metazoa</taxon>
        <taxon>Ecdysozoa</taxon>
        <taxon>Arthropoda</taxon>
        <taxon>Crustacea</taxon>
        <taxon>Multicrustacea</taxon>
        <taxon>Malacostraca</taxon>
        <taxon>Eumalacostraca</taxon>
        <taxon>Eucarida</taxon>
        <taxon>Decapoda</taxon>
        <taxon>Pleocyemata</taxon>
        <taxon>Brachyura</taxon>
        <taxon>Eubrachyura</taxon>
        <taxon>Portunoidea</taxon>
        <taxon>Portunidae</taxon>
        <taxon>Portuninae</taxon>
        <taxon>Portunus</taxon>
    </lineage>
</organism>
<accession>A0A5B7HVS8</accession>
<evidence type="ECO:0000313" key="1">
    <source>
        <dbReference type="EMBL" id="MPC73377.1"/>
    </source>
</evidence>
<protein>
    <submittedName>
        <fullName evidence="1">Uncharacterized protein</fullName>
    </submittedName>
</protein>
<evidence type="ECO:0000313" key="2">
    <source>
        <dbReference type="Proteomes" id="UP000324222"/>
    </source>
</evidence>
<name>A0A5B7HVS8_PORTR</name>
<gene>
    <name evidence="1" type="ORF">E2C01_067704</name>
</gene>
<dbReference type="Proteomes" id="UP000324222">
    <property type="component" value="Unassembled WGS sequence"/>
</dbReference>
<comment type="caution">
    <text evidence="1">The sequence shown here is derived from an EMBL/GenBank/DDBJ whole genome shotgun (WGS) entry which is preliminary data.</text>
</comment>
<dbReference type="AlphaFoldDB" id="A0A5B7HVS8"/>